<dbReference type="PRINTS" id="PR00359">
    <property type="entry name" value="BP450"/>
</dbReference>
<dbReference type="EMBL" id="CP140255">
    <property type="protein sequence ID" value="WQH12828.1"/>
    <property type="molecule type" value="Genomic_DNA"/>
</dbReference>
<proteinExistence type="inferred from homology"/>
<dbReference type="SUPFAM" id="SSF51971">
    <property type="entry name" value="Nucleotide-binding domain"/>
    <property type="match status" value="1"/>
</dbReference>
<dbReference type="PANTHER" id="PTHR46696:SF1">
    <property type="entry name" value="CYTOCHROME P450 YJIB-RELATED"/>
    <property type="match status" value="1"/>
</dbReference>
<comment type="cofactor">
    <cofactor evidence="1">
        <name>heme</name>
        <dbReference type="ChEBI" id="CHEBI:30413"/>
    </cofactor>
</comment>
<gene>
    <name evidence="6" type="ORF">SR894_22230</name>
</gene>
<dbReference type="InterPro" id="IPR002397">
    <property type="entry name" value="Cyt_P450_B"/>
</dbReference>
<dbReference type="Gene3D" id="3.40.50.360">
    <property type="match status" value="1"/>
</dbReference>
<dbReference type="InterPro" id="IPR023753">
    <property type="entry name" value="FAD/NAD-binding_dom"/>
</dbReference>
<sequence length="1012" mass="110711">MNKPMKTRPAPVANWVDLKTLYDDPFPIYERLRREGGVHWVPSVNRYLITSYDAVITTEHDQETYSANETDSLQIRAMGHSMLRRDDPEHYRERRQWQSVFKPNAVKNVWTQTFHEKSREQLTRFIDKGPGADLIWDFSAPFAAECLRSLLGLYNASAEDLQRWSQTLIDATGNYGDDPDVWAAGKRSFDEVDVALDEMLEWHLHNRDHSLLSSLLSSPEDQMPLEKIRANIKMSIGGGLNEPRDALGVAAWAMLTHPDQRRTVERDPRLWSTVFDETIRWVAPIGLYSRQTTKRTVLAGVELPEGARLGICILSANRDESIWDRADKFDIYREVKPHLAFSKGTHVCLGARAARAEVAEVALPLLFDHLKGLDLHPDRDPTIGGWVFRGMLSLPVTWRDVKPLAKGRVPVSTGGPTPSATETEATPHVAIVGSGPAGCFTAKEVQRRMPGAHIDLFDRLPVPYGLLRYGVAGDHQGTKAVSRQFDCLFDAPNVRFIGNTTIGQQVSFDALRTNYDAVVLASGVRADRPLEIPGDLLTGVVGAGSITRRLNGHPDETETPTLGRRVAILGQGNVAIDVLRLLSIRAAELEGSDIDDAVHGKLTREIDTLHIIGRSSAEKARFDPVMIRELGGFSAIRHRLHGVDLDSVPEGKDARLDALRTLPGADSVDLEGEPRMMVEWWFETVPKRIDGQAQVEGITLRHGGETVALALDSVITAIGFVPDPEDAIAHALAEYPAVSETGRVEAGLYLAGWLRRGARGTIPDQRTDARALAGVIGADIAAGEVHCTRQGLSPHEEATDIDGWRRIDHLERTQTSPGRVRTKLATLEALLASARDESLVVERASHLNTGDGDSLGDLAVSILFGTESGNAELVAEELEQALDGRCAVDVADLSDVDPHSLDPTRFYLIVCSTYGDGEVPGGAQDFYATLRDDAPDLSGVRFASMGLGDSSYTRTYSRGGELLTEALLACGATRIGEFGRHDASGSLAASEVALDWAEGVLNLVASEEPSPP</sequence>
<protein>
    <submittedName>
        <fullName evidence="6">Cytochrome P450</fullName>
    </submittedName>
</protein>
<evidence type="ECO:0000256" key="1">
    <source>
        <dbReference type="ARBA" id="ARBA00001971"/>
    </source>
</evidence>
<organism evidence="6 7">
    <name type="scientific">Vreelandella neptunia</name>
    <dbReference type="NCBI Taxonomy" id="115551"/>
    <lineage>
        <taxon>Bacteria</taxon>
        <taxon>Pseudomonadati</taxon>
        <taxon>Pseudomonadota</taxon>
        <taxon>Gammaproteobacteria</taxon>
        <taxon>Oceanospirillales</taxon>
        <taxon>Halomonadaceae</taxon>
        <taxon>Vreelandella</taxon>
    </lineage>
</organism>
<dbReference type="Pfam" id="PF07992">
    <property type="entry name" value="Pyr_redox_2"/>
    <property type="match status" value="1"/>
</dbReference>
<dbReference type="InterPro" id="IPR029039">
    <property type="entry name" value="Flavoprotein-like_sf"/>
</dbReference>
<dbReference type="InterPro" id="IPR001128">
    <property type="entry name" value="Cyt_P450"/>
</dbReference>
<dbReference type="InterPro" id="IPR036396">
    <property type="entry name" value="Cyt_P450_sf"/>
</dbReference>
<keyword evidence="3" id="KW-0285">Flavoprotein</keyword>
<name>A0ABZ0YM51_9GAMM</name>
<evidence type="ECO:0000256" key="3">
    <source>
        <dbReference type="ARBA" id="ARBA00022630"/>
    </source>
</evidence>
<dbReference type="PANTHER" id="PTHR46696">
    <property type="entry name" value="P450, PUTATIVE (EUROFUNG)-RELATED"/>
    <property type="match status" value="1"/>
</dbReference>
<dbReference type="Gene3D" id="3.50.50.60">
    <property type="entry name" value="FAD/NAD(P)-binding domain"/>
    <property type="match status" value="1"/>
</dbReference>
<accession>A0ABZ0YM51</accession>
<dbReference type="Gene3D" id="1.10.630.10">
    <property type="entry name" value="Cytochrome P450"/>
    <property type="match status" value="1"/>
</dbReference>
<dbReference type="InterPro" id="IPR008254">
    <property type="entry name" value="Flavodoxin/NO_synth"/>
</dbReference>
<evidence type="ECO:0000256" key="4">
    <source>
        <dbReference type="ARBA" id="ARBA00022643"/>
    </source>
</evidence>
<dbReference type="InterPro" id="IPR017972">
    <property type="entry name" value="Cyt_P450_CS"/>
</dbReference>
<evidence type="ECO:0000313" key="6">
    <source>
        <dbReference type="EMBL" id="WQH12828.1"/>
    </source>
</evidence>
<dbReference type="PROSITE" id="PS00086">
    <property type="entry name" value="CYTOCHROME_P450"/>
    <property type="match status" value="1"/>
</dbReference>
<dbReference type="SUPFAM" id="SSF48264">
    <property type="entry name" value="Cytochrome P450"/>
    <property type="match status" value="1"/>
</dbReference>
<feature type="domain" description="Flavodoxin-like" evidence="5">
    <location>
        <begin position="860"/>
        <end position="1001"/>
    </location>
</feature>
<dbReference type="Gene3D" id="3.40.50.720">
    <property type="entry name" value="NAD(P)-binding Rossmann-like Domain"/>
    <property type="match status" value="1"/>
</dbReference>
<dbReference type="Pfam" id="PF00067">
    <property type="entry name" value="p450"/>
    <property type="match status" value="1"/>
</dbReference>
<dbReference type="RefSeq" id="WP_223288285.1">
    <property type="nucleotide sequence ID" value="NZ_CP140255.1"/>
</dbReference>
<dbReference type="InterPro" id="IPR036188">
    <property type="entry name" value="FAD/NAD-bd_sf"/>
</dbReference>
<dbReference type="Proteomes" id="UP001324794">
    <property type="component" value="Chromosome"/>
</dbReference>
<keyword evidence="7" id="KW-1185">Reference proteome</keyword>
<dbReference type="SUPFAM" id="SSF52218">
    <property type="entry name" value="Flavoproteins"/>
    <property type="match status" value="1"/>
</dbReference>
<evidence type="ECO:0000259" key="5">
    <source>
        <dbReference type="PROSITE" id="PS50902"/>
    </source>
</evidence>
<evidence type="ECO:0000256" key="2">
    <source>
        <dbReference type="ARBA" id="ARBA00010617"/>
    </source>
</evidence>
<dbReference type="Pfam" id="PF00258">
    <property type="entry name" value="Flavodoxin_1"/>
    <property type="match status" value="1"/>
</dbReference>
<reference evidence="6 7" key="1">
    <citation type="submission" date="2023-11" db="EMBL/GenBank/DDBJ databases">
        <title>MicrobeMod: A computational toolkit for identifying prokaryotic methylation and restriction-modification with nanopore sequencing.</title>
        <authorList>
            <person name="Crits-Christoph A."/>
            <person name="Kang S.C."/>
            <person name="Lee H."/>
            <person name="Ostrov N."/>
        </authorList>
    </citation>
    <scope>NUCLEOTIDE SEQUENCE [LARGE SCALE GENOMIC DNA]</scope>
    <source>
        <strain evidence="6 7">ATCC BAA-805</strain>
    </source>
</reference>
<dbReference type="PROSITE" id="PS50902">
    <property type="entry name" value="FLAVODOXIN_LIKE"/>
    <property type="match status" value="1"/>
</dbReference>
<comment type="similarity">
    <text evidence="2">Belongs to the cytochrome P450 family.</text>
</comment>
<keyword evidence="4" id="KW-0288">FMN</keyword>
<evidence type="ECO:0000313" key="7">
    <source>
        <dbReference type="Proteomes" id="UP001324794"/>
    </source>
</evidence>